<dbReference type="AlphaFoldDB" id="A0A369KUR7"/>
<sequence length="243" mass="27763">MIIKRIILLLTINLIYHSFCYSSTKLTVVTENYPPFNMEENSKIKGISTEIIEELFKREKIEYKIEVFPWARSVKMASEESNTVVYSTTRTPDREKNFKWVGPLVQNDWVLFGKAGSSIKITNLDDAKKYVVGGYNGDATAEYLLSQNFIKGKNLILATNDKQNALKLAEGKIDLWATGSQIGFWLAKQENIGKIVPLFTFKQVDLYAAFNLQTDIALIKKFNATLALMRKDGFIAKIYDKYK</sequence>
<accession>A0A369KUR7</accession>
<comment type="caution">
    <text evidence="2">The sequence shown here is derived from an EMBL/GenBank/DDBJ whole genome shotgun (WGS) entry which is preliminary data.</text>
</comment>
<name>A0A369KUR7_9BACT</name>
<gene>
    <name evidence="2" type="ORF">DCC88_04820</name>
</gene>
<dbReference type="InterPro" id="IPR001638">
    <property type="entry name" value="Solute-binding_3/MltF_N"/>
</dbReference>
<keyword evidence="3" id="KW-1185">Reference proteome</keyword>
<dbReference type="Pfam" id="PF00497">
    <property type="entry name" value="SBP_bac_3"/>
    <property type="match status" value="1"/>
</dbReference>
<dbReference type="PANTHER" id="PTHR38834:SF3">
    <property type="entry name" value="SOLUTE-BINDING PROTEIN FAMILY 3_N-TERMINAL DOMAIN-CONTAINING PROTEIN"/>
    <property type="match status" value="1"/>
</dbReference>
<dbReference type="SMART" id="SM00062">
    <property type="entry name" value="PBPb"/>
    <property type="match status" value="1"/>
</dbReference>
<dbReference type="Gene3D" id="3.40.190.10">
    <property type="entry name" value="Periplasmic binding protein-like II"/>
    <property type="match status" value="2"/>
</dbReference>
<protein>
    <submittedName>
        <fullName evidence="2">Amino acid ABC transporter substrate-binding protein</fullName>
    </submittedName>
</protein>
<reference evidence="2" key="1">
    <citation type="submission" date="2018-04" db="EMBL/GenBank/DDBJ databases">
        <title>Draft genome sequence of the Candidatus Spirobacillus cienkowskii, a pathogen of freshwater Daphnia species, reconstructed from hemolymph metagenomic reads.</title>
        <authorList>
            <person name="Bresciani L."/>
            <person name="Lemos L.N."/>
            <person name="Wale N."/>
            <person name="Lin J.Y."/>
            <person name="Fernandes G.R."/>
            <person name="Duffy M.A."/>
            <person name="Rodrigues J.M."/>
        </authorList>
    </citation>
    <scope>NUCLEOTIDE SEQUENCE [LARGE SCALE GENOMIC DNA]</scope>
    <source>
        <strain evidence="2">Binning01</strain>
    </source>
</reference>
<proteinExistence type="predicted"/>
<dbReference type="EMBL" id="QOVW01000060">
    <property type="protein sequence ID" value="RDB36455.1"/>
    <property type="molecule type" value="Genomic_DNA"/>
</dbReference>
<dbReference type="PANTHER" id="PTHR38834">
    <property type="entry name" value="PERIPLASMIC SUBSTRATE BINDING PROTEIN FAMILY 3"/>
    <property type="match status" value="1"/>
</dbReference>
<evidence type="ECO:0000313" key="2">
    <source>
        <dbReference type="EMBL" id="RDB36455.1"/>
    </source>
</evidence>
<evidence type="ECO:0000313" key="3">
    <source>
        <dbReference type="Proteomes" id="UP000253934"/>
    </source>
</evidence>
<feature type="domain" description="Solute-binding protein family 3/N-terminal" evidence="1">
    <location>
        <begin position="25"/>
        <end position="243"/>
    </location>
</feature>
<dbReference type="SUPFAM" id="SSF53850">
    <property type="entry name" value="Periplasmic binding protein-like II"/>
    <property type="match status" value="1"/>
</dbReference>
<dbReference type="Proteomes" id="UP000253934">
    <property type="component" value="Unassembled WGS sequence"/>
</dbReference>
<organism evidence="2 3">
    <name type="scientific">Spirobacillus cienkowskii</name>
    <dbReference type="NCBI Taxonomy" id="495820"/>
    <lineage>
        <taxon>Bacteria</taxon>
        <taxon>Pseudomonadati</taxon>
        <taxon>Bdellovibrionota</taxon>
        <taxon>Oligoflexia</taxon>
        <taxon>Silvanigrellales</taxon>
        <taxon>Spirobacillus</taxon>
    </lineage>
</organism>
<evidence type="ECO:0000259" key="1">
    <source>
        <dbReference type="SMART" id="SM00062"/>
    </source>
</evidence>